<dbReference type="Pfam" id="PF24523">
    <property type="entry name" value="DUF7595"/>
    <property type="match status" value="1"/>
</dbReference>
<name>A0AAD8R3R6_LOLMU</name>
<organism evidence="2 3">
    <name type="scientific">Lolium multiflorum</name>
    <name type="common">Italian ryegrass</name>
    <name type="synonym">Lolium perenne subsp. multiflorum</name>
    <dbReference type="NCBI Taxonomy" id="4521"/>
    <lineage>
        <taxon>Eukaryota</taxon>
        <taxon>Viridiplantae</taxon>
        <taxon>Streptophyta</taxon>
        <taxon>Embryophyta</taxon>
        <taxon>Tracheophyta</taxon>
        <taxon>Spermatophyta</taxon>
        <taxon>Magnoliopsida</taxon>
        <taxon>Liliopsida</taxon>
        <taxon>Poales</taxon>
        <taxon>Poaceae</taxon>
        <taxon>BOP clade</taxon>
        <taxon>Pooideae</taxon>
        <taxon>Poodae</taxon>
        <taxon>Poeae</taxon>
        <taxon>Poeae Chloroplast Group 2 (Poeae type)</taxon>
        <taxon>Loliodinae</taxon>
        <taxon>Loliinae</taxon>
        <taxon>Lolium</taxon>
    </lineage>
</organism>
<proteinExistence type="predicted"/>
<dbReference type="Proteomes" id="UP001231189">
    <property type="component" value="Unassembled WGS sequence"/>
</dbReference>
<reference evidence="2" key="1">
    <citation type="submission" date="2023-07" db="EMBL/GenBank/DDBJ databases">
        <title>A chromosome-level genome assembly of Lolium multiflorum.</title>
        <authorList>
            <person name="Chen Y."/>
            <person name="Copetti D."/>
            <person name="Kolliker R."/>
            <person name="Studer B."/>
        </authorList>
    </citation>
    <scope>NUCLEOTIDE SEQUENCE</scope>
    <source>
        <strain evidence="2">02402/16</strain>
        <tissue evidence="2">Leaf</tissue>
    </source>
</reference>
<accession>A0AAD8R3R6</accession>
<dbReference type="SMART" id="SM00256">
    <property type="entry name" value="FBOX"/>
    <property type="match status" value="1"/>
</dbReference>
<dbReference type="SUPFAM" id="SSF81383">
    <property type="entry name" value="F-box domain"/>
    <property type="match status" value="1"/>
</dbReference>
<dbReference type="InterPro" id="IPR001810">
    <property type="entry name" value="F-box_dom"/>
</dbReference>
<dbReference type="PANTHER" id="PTHR35828">
    <property type="entry name" value="OS08G0203800 PROTEIN-RELATED"/>
    <property type="match status" value="1"/>
</dbReference>
<dbReference type="AlphaFoldDB" id="A0AAD8R3R6"/>
<dbReference type="EMBL" id="JAUUTY010000006">
    <property type="protein sequence ID" value="KAK1613762.1"/>
    <property type="molecule type" value="Genomic_DNA"/>
</dbReference>
<dbReference type="PANTHER" id="PTHR35828:SF22">
    <property type="entry name" value="OS10G0103633 PROTEIN"/>
    <property type="match status" value="1"/>
</dbReference>
<keyword evidence="3" id="KW-1185">Reference proteome</keyword>
<dbReference type="Gene3D" id="1.20.1280.50">
    <property type="match status" value="1"/>
</dbReference>
<protein>
    <recommendedName>
        <fullName evidence="1">F-box domain-containing protein</fullName>
    </recommendedName>
</protein>
<dbReference type="InterPro" id="IPR056016">
    <property type="entry name" value="DUF7595"/>
</dbReference>
<dbReference type="Pfam" id="PF12937">
    <property type="entry name" value="F-box-like"/>
    <property type="match status" value="1"/>
</dbReference>
<sequence>MAPSRKSRREKPCLPEIPVAWTLPTDILLEIIARLDLRTLVRCAATCKLLRRDLLSPPFVSRVSQAALCILAHLGTDAKKPLTLVHPATPAASSFCHNHLWRFLSRNGIGTLLSKYEPLASRRGLIVLHRKNIQNQPKSDRSSDLCVYDPMRGVQTFLSNPPEIMSNDNSKKRYILLTAADGIDNSLMLAVFDIYNGGAKVHTASSCGTWETVTYGSENKFPWRWLRNLGNPAILRGGIFHWLACLGEPRDGILSYHWQILSYDLGTGKTGSVKLPPGNYNVDRLHLATSSDTKLLKLLAIQGFKMFVWIKLSVSIAGGSGWSMETVIDMEEKMRSLVPGITSGPDDRIEFEGSWKMTGNVVFLVVRKQSYLFDLDTKEMHRKKRDFPLLEIDLPSRLQTMKVFR</sequence>
<gene>
    <name evidence="2" type="ORF">QYE76_019279</name>
</gene>
<dbReference type="InterPro" id="IPR036047">
    <property type="entry name" value="F-box-like_dom_sf"/>
</dbReference>
<comment type="caution">
    <text evidence="2">The sequence shown here is derived from an EMBL/GenBank/DDBJ whole genome shotgun (WGS) entry which is preliminary data.</text>
</comment>
<evidence type="ECO:0000313" key="3">
    <source>
        <dbReference type="Proteomes" id="UP001231189"/>
    </source>
</evidence>
<evidence type="ECO:0000313" key="2">
    <source>
        <dbReference type="EMBL" id="KAK1613762.1"/>
    </source>
</evidence>
<dbReference type="CDD" id="cd09917">
    <property type="entry name" value="F-box_SF"/>
    <property type="match status" value="1"/>
</dbReference>
<evidence type="ECO:0000259" key="1">
    <source>
        <dbReference type="SMART" id="SM00256"/>
    </source>
</evidence>
<feature type="domain" description="F-box" evidence="1">
    <location>
        <begin position="23"/>
        <end position="63"/>
    </location>
</feature>